<dbReference type="RefSeq" id="WP_147085800.1">
    <property type="nucleotide sequence ID" value="NZ_VORM01000005.1"/>
</dbReference>
<accession>A0A5C6ZJA1</accession>
<evidence type="ECO:0000313" key="4">
    <source>
        <dbReference type="Proteomes" id="UP000321578"/>
    </source>
</evidence>
<evidence type="ECO:0000256" key="1">
    <source>
        <dbReference type="SAM" id="Phobius"/>
    </source>
</evidence>
<keyword evidence="1" id="KW-0472">Membrane</keyword>
<keyword evidence="1" id="KW-1133">Transmembrane helix</keyword>
<dbReference type="InterPro" id="IPR050879">
    <property type="entry name" value="Acyltransferase_3"/>
</dbReference>
<keyword evidence="4" id="KW-1185">Reference proteome</keyword>
<protein>
    <submittedName>
        <fullName evidence="3">Acyltransferase</fullName>
    </submittedName>
</protein>
<name>A0A5C6ZJA1_9FLAO</name>
<keyword evidence="3" id="KW-0012">Acyltransferase</keyword>
<sequence length="378" mass="44528">MPIDYSKRIYGLDVVRAVAILLVMLSHSTFLIFPNGGHPIISIFQFFGAIGVDLFFVLSGFLIGGLLLRQIEQQKVRFKDVFYFWIRRWFRTLPNYFLILLLNILMIYLLFGIIIDQIGDFLLFIQNFSAPHPNFFTEAWSLSIEEYAYLIGPLLLFLLVLIFSKVNKFRLFLVTTLLIIVGVSMARYRFGLSHDYVDYSDWSQHIRKVVIFRIDSIYYGFIGAYVAYTFKSFWETHRIKLFFTGALLFITVHACILLFQIQPQHANLFYTVFYLPLVSVSILLLFPLCSSWRDRTIFEKQITKISILSYGLYLVNLSLILLPLQLWLKSMTTSIGFNFVILAVYWVLSFVFAQLLYRYYEKPMTDLRDSRRIKSYFK</sequence>
<dbReference type="GO" id="GO:0016747">
    <property type="term" value="F:acyltransferase activity, transferring groups other than amino-acyl groups"/>
    <property type="evidence" value="ECO:0007669"/>
    <property type="project" value="InterPro"/>
</dbReference>
<feature type="transmembrane region" description="Helical" evidence="1">
    <location>
        <begin position="334"/>
        <end position="357"/>
    </location>
</feature>
<gene>
    <name evidence="3" type="ORF">ESY86_06545</name>
</gene>
<feature type="transmembrane region" description="Helical" evidence="1">
    <location>
        <begin position="96"/>
        <end position="115"/>
    </location>
</feature>
<feature type="transmembrane region" description="Helical" evidence="1">
    <location>
        <begin position="267"/>
        <end position="286"/>
    </location>
</feature>
<organism evidence="3 4">
    <name type="scientific">Subsaximicrobium wynnwilliamsii</name>
    <dbReference type="NCBI Taxonomy" id="291179"/>
    <lineage>
        <taxon>Bacteria</taxon>
        <taxon>Pseudomonadati</taxon>
        <taxon>Bacteroidota</taxon>
        <taxon>Flavobacteriia</taxon>
        <taxon>Flavobacteriales</taxon>
        <taxon>Flavobacteriaceae</taxon>
        <taxon>Subsaximicrobium</taxon>
    </lineage>
</organism>
<dbReference type="GO" id="GO:0016020">
    <property type="term" value="C:membrane"/>
    <property type="evidence" value="ECO:0007669"/>
    <property type="project" value="TreeGrafter"/>
</dbReference>
<feature type="transmembrane region" description="Helical" evidence="1">
    <location>
        <begin position="210"/>
        <end position="230"/>
    </location>
</feature>
<dbReference type="AlphaFoldDB" id="A0A5C6ZJA1"/>
<feature type="transmembrane region" description="Helical" evidence="1">
    <location>
        <begin position="307"/>
        <end position="328"/>
    </location>
</feature>
<dbReference type="Pfam" id="PF01757">
    <property type="entry name" value="Acyl_transf_3"/>
    <property type="match status" value="1"/>
</dbReference>
<evidence type="ECO:0000313" key="3">
    <source>
        <dbReference type="EMBL" id="TXD89856.1"/>
    </source>
</evidence>
<dbReference type="OrthoDB" id="290051at2"/>
<dbReference type="Proteomes" id="UP000321578">
    <property type="component" value="Unassembled WGS sequence"/>
</dbReference>
<dbReference type="EMBL" id="VORO01000005">
    <property type="protein sequence ID" value="TXD89856.1"/>
    <property type="molecule type" value="Genomic_DNA"/>
</dbReference>
<feature type="transmembrane region" description="Helical" evidence="1">
    <location>
        <begin position="39"/>
        <end position="68"/>
    </location>
</feature>
<feature type="transmembrane region" description="Helical" evidence="1">
    <location>
        <begin position="171"/>
        <end position="190"/>
    </location>
</feature>
<dbReference type="GO" id="GO:0009103">
    <property type="term" value="P:lipopolysaccharide biosynthetic process"/>
    <property type="evidence" value="ECO:0007669"/>
    <property type="project" value="TreeGrafter"/>
</dbReference>
<dbReference type="PANTHER" id="PTHR23028:SF53">
    <property type="entry name" value="ACYL_TRANSF_3 DOMAIN-CONTAINING PROTEIN"/>
    <property type="match status" value="1"/>
</dbReference>
<comment type="caution">
    <text evidence="3">The sequence shown here is derived from an EMBL/GenBank/DDBJ whole genome shotgun (WGS) entry which is preliminary data.</text>
</comment>
<dbReference type="PANTHER" id="PTHR23028">
    <property type="entry name" value="ACETYLTRANSFERASE"/>
    <property type="match status" value="1"/>
</dbReference>
<feature type="transmembrane region" description="Helical" evidence="1">
    <location>
        <begin position="242"/>
        <end position="261"/>
    </location>
</feature>
<feature type="domain" description="Acyltransferase 3" evidence="2">
    <location>
        <begin position="9"/>
        <end position="357"/>
    </location>
</feature>
<dbReference type="InterPro" id="IPR002656">
    <property type="entry name" value="Acyl_transf_3_dom"/>
</dbReference>
<feature type="transmembrane region" description="Helical" evidence="1">
    <location>
        <begin position="12"/>
        <end position="33"/>
    </location>
</feature>
<proteinExistence type="predicted"/>
<evidence type="ECO:0000259" key="2">
    <source>
        <dbReference type="Pfam" id="PF01757"/>
    </source>
</evidence>
<keyword evidence="3" id="KW-0808">Transferase</keyword>
<reference evidence="3 4" key="1">
    <citation type="submission" date="2019-08" db="EMBL/GenBank/DDBJ databases">
        <title>Genomes of Subsaximicrobium wynnwilliamsii strains.</title>
        <authorList>
            <person name="Bowman J.P."/>
        </authorList>
    </citation>
    <scope>NUCLEOTIDE SEQUENCE [LARGE SCALE GENOMIC DNA]</scope>
    <source>
        <strain evidence="3 4">2-80-2</strain>
    </source>
</reference>
<feature type="transmembrane region" description="Helical" evidence="1">
    <location>
        <begin position="147"/>
        <end position="164"/>
    </location>
</feature>
<keyword evidence="1" id="KW-0812">Transmembrane</keyword>